<protein>
    <submittedName>
        <fullName evidence="1">Uncharacterized protein</fullName>
    </submittedName>
</protein>
<name>A0A1N7SMY5_9BURK</name>
<reference evidence="1" key="1">
    <citation type="submission" date="2016-12" db="EMBL/GenBank/DDBJ databases">
        <authorList>
            <person name="Moulin L."/>
        </authorList>
    </citation>
    <scope>NUCLEOTIDE SEQUENCE [LARGE SCALE GENOMIC DNA]</scope>
    <source>
        <strain evidence="1">STM 7183</strain>
    </source>
</reference>
<dbReference type="AlphaFoldDB" id="A0A1N7SMY5"/>
<dbReference type="EMBL" id="CYGY02000063">
    <property type="protein sequence ID" value="SIT48329.1"/>
    <property type="molecule type" value="Genomic_DNA"/>
</dbReference>
<organism evidence="1 2">
    <name type="scientific">Paraburkholderia piptadeniae</name>
    <dbReference type="NCBI Taxonomy" id="1701573"/>
    <lineage>
        <taxon>Bacteria</taxon>
        <taxon>Pseudomonadati</taxon>
        <taxon>Pseudomonadota</taxon>
        <taxon>Betaproteobacteria</taxon>
        <taxon>Burkholderiales</taxon>
        <taxon>Burkholderiaceae</taxon>
        <taxon>Paraburkholderia</taxon>
    </lineage>
</organism>
<keyword evidence="2" id="KW-1185">Reference proteome</keyword>
<comment type="caution">
    <text evidence="1">The sequence shown here is derived from an EMBL/GenBank/DDBJ whole genome shotgun (WGS) entry which is preliminary data.</text>
</comment>
<proteinExistence type="predicted"/>
<dbReference type="Proteomes" id="UP000195569">
    <property type="component" value="Unassembled WGS sequence"/>
</dbReference>
<accession>A0A1N7SMY5</accession>
<evidence type="ECO:0000313" key="1">
    <source>
        <dbReference type="EMBL" id="SIT48329.1"/>
    </source>
</evidence>
<gene>
    <name evidence="1" type="ORF">BN2476_630118</name>
</gene>
<sequence length="93" mass="10413">MLRREGWRDNHKKGLRALSRAGFVLATQAAQAKQVSKTATTEADSHRGQRDLEYGFFYGPPANRKRGLVAVDDSRLSIRPVVIRLLADLACMM</sequence>
<evidence type="ECO:0000313" key="2">
    <source>
        <dbReference type="Proteomes" id="UP000195569"/>
    </source>
</evidence>